<accession>A0ABD1ENR9</accession>
<dbReference type="PANTHER" id="PTHR34179:SF1">
    <property type="entry name" value="TUMOR PROTEIN P53-INDUCIBLE PROTEIN 13"/>
    <property type="match status" value="1"/>
</dbReference>
<feature type="chain" id="PRO_5044833178" evidence="1">
    <location>
        <begin position="18"/>
        <end position="274"/>
    </location>
</feature>
<keyword evidence="3" id="KW-1185">Reference proteome</keyword>
<evidence type="ECO:0000313" key="3">
    <source>
        <dbReference type="Proteomes" id="UP001566132"/>
    </source>
</evidence>
<dbReference type="Proteomes" id="UP001566132">
    <property type="component" value="Unassembled WGS sequence"/>
</dbReference>
<organism evidence="2 3">
    <name type="scientific">Hypothenemus hampei</name>
    <name type="common">Coffee berry borer</name>
    <dbReference type="NCBI Taxonomy" id="57062"/>
    <lineage>
        <taxon>Eukaryota</taxon>
        <taxon>Metazoa</taxon>
        <taxon>Ecdysozoa</taxon>
        <taxon>Arthropoda</taxon>
        <taxon>Hexapoda</taxon>
        <taxon>Insecta</taxon>
        <taxon>Pterygota</taxon>
        <taxon>Neoptera</taxon>
        <taxon>Endopterygota</taxon>
        <taxon>Coleoptera</taxon>
        <taxon>Polyphaga</taxon>
        <taxon>Cucujiformia</taxon>
        <taxon>Curculionidae</taxon>
        <taxon>Scolytinae</taxon>
        <taxon>Hypothenemus</taxon>
    </lineage>
</organism>
<evidence type="ECO:0000313" key="2">
    <source>
        <dbReference type="EMBL" id="KAL1498121.1"/>
    </source>
</evidence>
<dbReference type="Pfam" id="PF11303">
    <property type="entry name" value="DUF3105"/>
    <property type="match status" value="1"/>
</dbReference>
<dbReference type="AlphaFoldDB" id="A0ABD1ENR9"/>
<evidence type="ECO:0000256" key="1">
    <source>
        <dbReference type="SAM" id="SignalP"/>
    </source>
</evidence>
<dbReference type="InterPro" id="IPR021454">
    <property type="entry name" value="DUF3105"/>
</dbReference>
<comment type="caution">
    <text evidence="2">The sequence shown here is derived from an EMBL/GenBank/DDBJ whole genome shotgun (WGS) entry which is preliminary data.</text>
</comment>
<reference evidence="2 3" key="1">
    <citation type="submission" date="2024-05" db="EMBL/GenBank/DDBJ databases">
        <title>Genetic variation in Jamaican populations of the coffee berry borer (Hypothenemus hampei).</title>
        <authorList>
            <person name="Errbii M."/>
            <person name="Myrie A."/>
        </authorList>
    </citation>
    <scope>NUCLEOTIDE SEQUENCE [LARGE SCALE GENOMIC DNA]</scope>
    <source>
        <strain evidence="2">JA-Hopewell-2020-01-JO</strain>
        <tissue evidence="2">Whole body</tissue>
    </source>
</reference>
<protein>
    <submittedName>
        <fullName evidence="2">Uncharacterized protein</fullName>
    </submittedName>
</protein>
<proteinExistence type="predicted"/>
<name>A0ABD1ENR9_HYPHA</name>
<sequence>MLKNIVVLCITIVSAKGAVQPYNDSHWRRRWFPHSPGDVDANQIVTDNRDLHDAHHGIAMGIVDSSCDDGKINLTIDWNNSPDNYTCLENKTLYLPKFDTASSYSQEHIPQEYSAPHKCMNESIEYEEVLPTFGTHRPLWAVYGEYTFLPRQRWLHNLEHGAVALLYHPCANLNKVNLLKRIVKNCLYRHVITPYNLLTPQRPIALVTWGHRLEMSNVDPKEVLKFIKLHALNGPEKTHRDGQYDLMLKEKAQIVSDSDDTNVCPGFSGDFQMK</sequence>
<feature type="signal peptide" evidence="1">
    <location>
        <begin position="1"/>
        <end position="17"/>
    </location>
</feature>
<keyword evidence="1" id="KW-0732">Signal</keyword>
<dbReference type="EMBL" id="JBDJPC010000006">
    <property type="protein sequence ID" value="KAL1498121.1"/>
    <property type="molecule type" value="Genomic_DNA"/>
</dbReference>
<gene>
    <name evidence="2" type="ORF">ABEB36_008974</name>
</gene>
<dbReference type="PANTHER" id="PTHR34179">
    <property type="entry name" value="TUMOR PROTEIN P53-INDUCIBLE PROTEIN 13"/>
    <property type="match status" value="1"/>
</dbReference>